<dbReference type="Pfam" id="PF01266">
    <property type="entry name" value="DAO"/>
    <property type="match status" value="1"/>
</dbReference>
<protein>
    <submittedName>
        <fullName evidence="7">NAD(P)/FAD-dependent oxidoreductase</fullName>
    </submittedName>
</protein>
<dbReference type="Proteomes" id="UP001147830">
    <property type="component" value="Unassembled WGS sequence"/>
</dbReference>
<dbReference type="RefSeq" id="WP_260977337.1">
    <property type="nucleotide sequence ID" value="NZ_JAOANI010000028.1"/>
</dbReference>
<keyword evidence="8" id="KW-1185">Reference proteome</keyword>
<name>A0A9X2WI57_9GAMM</name>
<dbReference type="AlphaFoldDB" id="A0A9X2WI57"/>
<comment type="cofactor">
    <cofactor evidence="1">
        <name>FAD</name>
        <dbReference type="ChEBI" id="CHEBI:57692"/>
    </cofactor>
</comment>
<dbReference type="PANTHER" id="PTHR43104">
    <property type="entry name" value="L-2-HYDROXYGLUTARATE DEHYDROGENASE, MITOCHONDRIAL"/>
    <property type="match status" value="1"/>
</dbReference>
<comment type="caution">
    <text evidence="7">The sequence shown here is derived from an EMBL/GenBank/DDBJ whole genome shotgun (WGS) entry which is preliminary data.</text>
</comment>
<keyword evidence="2" id="KW-0285">Flavoprotein</keyword>
<reference evidence="7" key="1">
    <citation type="journal article" date="2022" name="Front. Microbiol.">
        <title>Genome-based taxonomic rearrangement of Oceanobacter-related bacteria including the description of Thalassolituus hydrocarbonoclasticus sp. nov. and Thalassolituus pacificus sp. nov. and emended description of the genus Thalassolituus.</title>
        <authorList>
            <person name="Dong C."/>
            <person name="Wei L."/>
            <person name="Wang J."/>
            <person name="Lai Q."/>
            <person name="Huang Z."/>
            <person name="Shao Z."/>
        </authorList>
    </citation>
    <scope>NUCLEOTIDE SEQUENCE</scope>
    <source>
        <strain evidence="7">59MF3M-4</strain>
    </source>
</reference>
<accession>A0A9X2WI57</accession>
<dbReference type="Gene3D" id="3.30.9.10">
    <property type="entry name" value="D-Amino Acid Oxidase, subunit A, domain 2"/>
    <property type="match status" value="1"/>
</dbReference>
<reference evidence="7" key="2">
    <citation type="submission" date="2022-08" db="EMBL/GenBank/DDBJ databases">
        <authorList>
            <person name="Dong C."/>
        </authorList>
    </citation>
    <scope>NUCLEOTIDE SEQUENCE</scope>
    <source>
        <strain evidence="7">59MF3M-4</strain>
    </source>
</reference>
<dbReference type="InterPro" id="IPR036188">
    <property type="entry name" value="FAD/NAD-bd_sf"/>
</dbReference>
<evidence type="ECO:0000256" key="3">
    <source>
        <dbReference type="ARBA" id="ARBA00022827"/>
    </source>
</evidence>
<evidence type="ECO:0000256" key="1">
    <source>
        <dbReference type="ARBA" id="ARBA00001974"/>
    </source>
</evidence>
<evidence type="ECO:0000313" key="7">
    <source>
        <dbReference type="EMBL" id="MCT7360505.1"/>
    </source>
</evidence>
<keyword evidence="3" id="KW-0274">FAD</keyword>
<evidence type="ECO:0000256" key="4">
    <source>
        <dbReference type="ARBA" id="ARBA00023002"/>
    </source>
</evidence>
<dbReference type="Gene3D" id="3.50.50.60">
    <property type="entry name" value="FAD/NAD(P)-binding domain"/>
    <property type="match status" value="1"/>
</dbReference>
<dbReference type="InterPro" id="IPR006076">
    <property type="entry name" value="FAD-dep_OxRdtase"/>
</dbReference>
<dbReference type="EMBL" id="JAOANI010000028">
    <property type="protein sequence ID" value="MCT7360505.1"/>
    <property type="molecule type" value="Genomic_DNA"/>
</dbReference>
<feature type="domain" description="FAD dependent oxidoreductase" evidence="6">
    <location>
        <begin position="5"/>
        <end position="364"/>
    </location>
</feature>
<evidence type="ECO:0000256" key="2">
    <source>
        <dbReference type="ARBA" id="ARBA00022630"/>
    </source>
</evidence>
<dbReference type="PANTHER" id="PTHR43104:SF4">
    <property type="entry name" value="L-2-HYDROXYGLUTARATE DEHYDROGENASE, MITOCHONDRIAL"/>
    <property type="match status" value="1"/>
</dbReference>
<comment type="similarity">
    <text evidence="5">Belongs to the L2HGDH family.</text>
</comment>
<gene>
    <name evidence="7" type="ORF">NYR02_15895</name>
</gene>
<proteinExistence type="inferred from homology"/>
<keyword evidence="4" id="KW-0560">Oxidoreductase</keyword>
<evidence type="ECO:0000313" key="8">
    <source>
        <dbReference type="Proteomes" id="UP001147830"/>
    </source>
</evidence>
<dbReference type="SUPFAM" id="SSF51905">
    <property type="entry name" value="FAD/NAD(P)-binding domain"/>
    <property type="match status" value="1"/>
</dbReference>
<organism evidence="7 8">
    <name type="scientific">Thalassolituus pacificus</name>
    <dbReference type="NCBI Taxonomy" id="2975440"/>
    <lineage>
        <taxon>Bacteria</taxon>
        <taxon>Pseudomonadati</taxon>
        <taxon>Pseudomonadota</taxon>
        <taxon>Gammaproteobacteria</taxon>
        <taxon>Oceanospirillales</taxon>
        <taxon>Oceanospirillaceae</taxon>
        <taxon>Thalassolituus</taxon>
    </lineage>
</organism>
<evidence type="ECO:0000256" key="5">
    <source>
        <dbReference type="ARBA" id="ARBA00037941"/>
    </source>
</evidence>
<evidence type="ECO:0000259" key="6">
    <source>
        <dbReference type="Pfam" id="PF01266"/>
    </source>
</evidence>
<dbReference type="GO" id="GO:0047545">
    <property type="term" value="F:(S)-2-hydroxyglutarate dehydrogenase activity"/>
    <property type="evidence" value="ECO:0007669"/>
    <property type="project" value="TreeGrafter"/>
</dbReference>
<sequence>MTDFDYCIIGGGVIGLACAYELSQHGSVLLLEKNAHFGAETSSRNSEVIHAGLYYTPGSLKERLCISGKQRLYQFCQEFDVPHQATGKLIVAAESGTEELQRLLNKGQRLGIPLQWLDQQQLRNIEPEVSAYAALFSPGTGIIDSHCYMERLAQQAEQRGALLLKHSQVLSASERDDGWQVAVSSADGTTHIHCSALINAAGLQAQTMARALGVEENQIPDLHLCRGHYFSYQGKSPFRHLIYPLPEKNLAGLGIHATLDLGGQVRFGPDTDYLPAASTLDYRVDPALAAVFASAIKRYFPGLKTQQLQPDYAGIRPKLHTKHETAADFIIHRPSDSPPAVHLFGMESPGLTASLAVGTFVTEMLQKKAQE</sequence>